<name>A0A1W6N0F2_9HYPH</name>
<keyword evidence="4" id="KW-0378">Hydrolase</keyword>
<sequence length="470" mass="50619">MALSACAELERQGQLFKPNVTVAPPVAGASRETVPVDEFVEQFGGVYRAPVTEAYLNRILQRLAAASGGAGQTAYKVTILNTPVPNAYALPSGNLYVTRGLLALANDASEVAAVMAHEIAHVTARHRALRDERQREAEVITKAAEALKAGQNREEARIRQRLSFASFSRSQEFEADAMGVKVIAAAGFDPYGASRFLTALGRSTEELAALNADRRSSYASDILSEHPSTPERVARAVAAARAISAPGSGERDRAGYLVAIDGVAFGGDPATGFVQGDRYTHGGLRFTLKAPEGFMLKNSAASLRGVGDRDDEVLYLDWVDAPPGDSAKNYLTSGGWIQGLLRSSVKATQINGLKAVTANARAGEFNFRVAVFEHNGRYFRLLFAMHALTEETEKRFDASIASFRPLSGEEVAALRSPRLAIVVAESGDSLDTMARRMATANPPGEYFRLINGLDKDQQLSLGEYYKIVTE</sequence>
<organism evidence="8 9">
    <name type="scientific">Methylocystis bryophila</name>
    <dbReference type="NCBI Taxonomy" id="655015"/>
    <lineage>
        <taxon>Bacteria</taxon>
        <taxon>Pseudomonadati</taxon>
        <taxon>Pseudomonadota</taxon>
        <taxon>Alphaproteobacteria</taxon>
        <taxon>Hyphomicrobiales</taxon>
        <taxon>Methylocystaceae</taxon>
        <taxon>Methylocystis</taxon>
    </lineage>
</organism>
<evidence type="ECO:0000256" key="1">
    <source>
        <dbReference type="ARBA" id="ARBA00001947"/>
    </source>
</evidence>
<reference evidence="8 9" key="1">
    <citation type="submission" date="2017-02" db="EMBL/GenBank/DDBJ databases">
        <authorList>
            <person name="Peterson S.W."/>
        </authorList>
    </citation>
    <scope>NUCLEOTIDE SEQUENCE [LARGE SCALE GENOMIC DNA]</scope>
    <source>
        <strain evidence="8 9">S285</strain>
    </source>
</reference>
<keyword evidence="3" id="KW-0479">Metal-binding</keyword>
<protein>
    <submittedName>
        <fullName evidence="8">Zn-dependent protease</fullName>
    </submittedName>
</protein>
<evidence type="ECO:0000256" key="5">
    <source>
        <dbReference type="ARBA" id="ARBA00022833"/>
    </source>
</evidence>
<accession>A0A1W6N0F2</accession>
<keyword evidence="2 8" id="KW-0645">Protease</keyword>
<evidence type="ECO:0000256" key="4">
    <source>
        <dbReference type="ARBA" id="ARBA00022801"/>
    </source>
</evidence>
<dbReference type="InterPro" id="IPR001915">
    <property type="entry name" value="Peptidase_M48"/>
</dbReference>
<proteinExistence type="predicted"/>
<evidence type="ECO:0000256" key="2">
    <source>
        <dbReference type="ARBA" id="ARBA00022670"/>
    </source>
</evidence>
<dbReference type="AlphaFoldDB" id="A0A1W6N0F2"/>
<dbReference type="STRING" id="655015.B1812_01740"/>
<evidence type="ECO:0000256" key="6">
    <source>
        <dbReference type="ARBA" id="ARBA00023049"/>
    </source>
</evidence>
<evidence type="ECO:0000256" key="3">
    <source>
        <dbReference type="ARBA" id="ARBA00022723"/>
    </source>
</evidence>
<dbReference type="GO" id="GO:0004222">
    <property type="term" value="F:metalloendopeptidase activity"/>
    <property type="evidence" value="ECO:0007669"/>
    <property type="project" value="InterPro"/>
</dbReference>
<dbReference type="PANTHER" id="PTHR22726">
    <property type="entry name" value="METALLOENDOPEPTIDASE OMA1"/>
    <property type="match status" value="1"/>
</dbReference>
<comment type="cofactor">
    <cofactor evidence="1">
        <name>Zn(2+)</name>
        <dbReference type="ChEBI" id="CHEBI:29105"/>
    </cofactor>
</comment>
<dbReference type="InterPro" id="IPR051156">
    <property type="entry name" value="Mito/Outer_Membr_Metalloprot"/>
</dbReference>
<evidence type="ECO:0000259" key="7">
    <source>
        <dbReference type="Pfam" id="PF01435"/>
    </source>
</evidence>
<keyword evidence="5" id="KW-0862">Zinc</keyword>
<evidence type="ECO:0000313" key="8">
    <source>
        <dbReference type="EMBL" id="ARN83283.1"/>
    </source>
</evidence>
<evidence type="ECO:0000313" key="9">
    <source>
        <dbReference type="Proteomes" id="UP000193978"/>
    </source>
</evidence>
<dbReference type="PANTHER" id="PTHR22726:SF1">
    <property type="entry name" value="METALLOENDOPEPTIDASE OMA1, MITOCHONDRIAL"/>
    <property type="match status" value="1"/>
</dbReference>
<dbReference type="EMBL" id="CP019948">
    <property type="protein sequence ID" value="ARN83283.1"/>
    <property type="molecule type" value="Genomic_DNA"/>
</dbReference>
<keyword evidence="6" id="KW-0482">Metalloprotease</keyword>
<feature type="domain" description="Peptidase M48" evidence="7">
    <location>
        <begin position="52"/>
        <end position="236"/>
    </location>
</feature>
<dbReference type="GO" id="GO:0046872">
    <property type="term" value="F:metal ion binding"/>
    <property type="evidence" value="ECO:0007669"/>
    <property type="project" value="UniProtKB-KW"/>
</dbReference>
<keyword evidence="9" id="KW-1185">Reference proteome</keyword>
<dbReference type="GO" id="GO:0051603">
    <property type="term" value="P:proteolysis involved in protein catabolic process"/>
    <property type="evidence" value="ECO:0007669"/>
    <property type="project" value="TreeGrafter"/>
</dbReference>
<dbReference type="KEGG" id="mbry:B1812_01740"/>
<dbReference type="GO" id="GO:0016020">
    <property type="term" value="C:membrane"/>
    <property type="evidence" value="ECO:0007669"/>
    <property type="project" value="TreeGrafter"/>
</dbReference>
<dbReference type="Proteomes" id="UP000193978">
    <property type="component" value="Chromosome"/>
</dbReference>
<dbReference type="Pfam" id="PF01435">
    <property type="entry name" value="Peptidase_M48"/>
    <property type="match status" value="1"/>
</dbReference>
<dbReference type="CDD" id="cd07324">
    <property type="entry name" value="M48C_Oma1-like"/>
    <property type="match status" value="1"/>
</dbReference>
<dbReference type="Gene3D" id="3.30.2010.10">
    <property type="entry name" value="Metalloproteases ('zincins'), catalytic domain"/>
    <property type="match status" value="1"/>
</dbReference>
<gene>
    <name evidence="8" type="ORF">B1812_01740</name>
</gene>